<keyword evidence="2" id="KW-1185">Reference proteome</keyword>
<name>A0ACC0J9P3_CHOFU</name>
<accession>A0ACC0J9P3</accession>
<organism evidence="1 2">
    <name type="scientific">Choristoneura fumiferana</name>
    <name type="common">Spruce budworm moth</name>
    <name type="synonym">Archips fumiferana</name>
    <dbReference type="NCBI Taxonomy" id="7141"/>
    <lineage>
        <taxon>Eukaryota</taxon>
        <taxon>Metazoa</taxon>
        <taxon>Ecdysozoa</taxon>
        <taxon>Arthropoda</taxon>
        <taxon>Hexapoda</taxon>
        <taxon>Insecta</taxon>
        <taxon>Pterygota</taxon>
        <taxon>Neoptera</taxon>
        <taxon>Endopterygota</taxon>
        <taxon>Lepidoptera</taxon>
        <taxon>Glossata</taxon>
        <taxon>Ditrysia</taxon>
        <taxon>Tortricoidea</taxon>
        <taxon>Tortricidae</taxon>
        <taxon>Tortricinae</taxon>
        <taxon>Choristoneura</taxon>
    </lineage>
</organism>
<gene>
    <name evidence="1" type="ORF">MSG28_008034</name>
</gene>
<reference evidence="1 2" key="1">
    <citation type="journal article" date="2022" name="Genome Biol. Evol.">
        <title>The Spruce Budworm Genome: Reconstructing the Evolutionary History of Antifreeze Proteins.</title>
        <authorList>
            <person name="Beliveau C."/>
            <person name="Gagne P."/>
            <person name="Picq S."/>
            <person name="Vernygora O."/>
            <person name="Keeling C.I."/>
            <person name="Pinkney K."/>
            <person name="Doucet D."/>
            <person name="Wen F."/>
            <person name="Johnston J.S."/>
            <person name="Maaroufi H."/>
            <person name="Boyle B."/>
            <person name="Laroche J."/>
            <person name="Dewar K."/>
            <person name="Juretic N."/>
            <person name="Blackburn G."/>
            <person name="Nisole A."/>
            <person name="Brunet B."/>
            <person name="Brandao M."/>
            <person name="Lumley L."/>
            <person name="Duan J."/>
            <person name="Quan G."/>
            <person name="Lucarotti C.J."/>
            <person name="Roe A.D."/>
            <person name="Sperling F.A.H."/>
            <person name="Levesque R.C."/>
            <person name="Cusson M."/>
        </authorList>
    </citation>
    <scope>NUCLEOTIDE SEQUENCE [LARGE SCALE GENOMIC DNA]</scope>
    <source>
        <strain evidence="1">Glfc:IPQL:Cfum</strain>
    </source>
</reference>
<evidence type="ECO:0000313" key="1">
    <source>
        <dbReference type="EMBL" id="KAI8420835.1"/>
    </source>
</evidence>
<dbReference type="EMBL" id="CM046113">
    <property type="protein sequence ID" value="KAI8420835.1"/>
    <property type="molecule type" value="Genomic_DNA"/>
</dbReference>
<comment type="caution">
    <text evidence="1">The sequence shown here is derived from an EMBL/GenBank/DDBJ whole genome shotgun (WGS) entry which is preliminary data.</text>
</comment>
<evidence type="ECO:0000313" key="2">
    <source>
        <dbReference type="Proteomes" id="UP001064048"/>
    </source>
</evidence>
<sequence length="104" mass="11735">MNSWYREDALVSDKLLENPKFRVTETRVNEYSLWMNLTIKSLAPSDFGTYVCASVNALGKMESQVSLHRLELNGYPDEPLVSGAAWQRARNLPTRAHPASSHAQ</sequence>
<dbReference type="Proteomes" id="UP001064048">
    <property type="component" value="Chromosome 13"/>
</dbReference>
<proteinExistence type="predicted"/>
<protein>
    <submittedName>
        <fullName evidence="1">Uncharacterized protein</fullName>
    </submittedName>
</protein>